<evidence type="ECO:0000256" key="5">
    <source>
        <dbReference type="RuleBase" id="RU363041"/>
    </source>
</evidence>
<dbReference type="PANTHER" id="PTHR43701:SF2">
    <property type="entry name" value="MEMBRANE TRANSPORTER PROTEIN YJNA-RELATED"/>
    <property type="match status" value="1"/>
</dbReference>
<sequence>METEIFNQLIISLLAFVLSFIFALGGVGSAIALVPALDWFGVPLLVAKPTGLLVNTLSMTGASVNNIRAHRLDFRLGVPIIVSSFLFAPLGAWSNHWVPKSAVLAVFTLFLLFSGVMLVFFRANKFENQFREDRPFLVPALIGVVAGYLSGLLGVGGGGLIAPLMIMFGFNPKKVAVITAFVVPFSSLSGLVAYLAMGHSDLLLMFPVAIAAYFGGSLGTKVMHAQLKPGTIKKFLGGLLLLLALKMGLQLFG</sequence>
<dbReference type="STRING" id="37625.SAMN05660420_01674"/>
<evidence type="ECO:0000256" key="3">
    <source>
        <dbReference type="ARBA" id="ARBA00022989"/>
    </source>
</evidence>
<feature type="transmembrane region" description="Helical" evidence="5">
    <location>
        <begin position="235"/>
        <end position="252"/>
    </location>
</feature>
<feature type="transmembrane region" description="Helical" evidence="5">
    <location>
        <begin position="102"/>
        <end position="121"/>
    </location>
</feature>
<dbReference type="AlphaFoldDB" id="A0A1H3ZU27"/>
<keyword evidence="4 5" id="KW-0472">Membrane</keyword>
<evidence type="ECO:0000256" key="4">
    <source>
        <dbReference type="ARBA" id="ARBA00023136"/>
    </source>
</evidence>
<feature type="transmembrane region" description="Helical" evidence="5">
    <location>
        <begin position="202"/>
        <end position="223"/>
    </location>
</feature>
<proteinExistence type="inferred from homology"/>
<protein>
    <recommendedName>
        <fullName evidence="5">Probable membrane transporter protein</fullName>
    </recommendedName>
</protein>
<dbReference type="GO" id="GO:0005886">
    <property type="term" value="C:plasma membrane"/>
    <property type="evidence" value="ECO:0007669"/>
    <property type="project" value="UniProtKB-SubCell"/>
</dbReference>
<keyword evidence="3 5" id="KW-1133">Transmembrane helix</keyword>
<accession>A0A1H3ZU27</accession>
<feature type="transmembrane region" description="Helical" evidence="5">
    <location>
        <begin position="175"/>
        <end position="196"/>
    </location>
</feature>
<evidence type="ECO:0000313" key="7">
    <source>
        <dbReference type="Proteomes" id="UP000199409"/>
    </source>
</evidence>
<feature type="transmembrane region" description="Helical" evidence="5">
    <location>
        <begin position="141"/>
        <end position="168"/>
    </location>
</feature>
<name>A0A1H3ZU27_9BACT</name>
<dbReference type="EMBL" id="FNQN01000004">
    <property type="protein sequence ID" value="SEA27170.1"/>
    <property type="molecule type" value="Genomic_DNA"/>
</dbReference>
<evidence type="ECO:0000313" key="6">
    <source>
        <dbReference type="EMBL" id="SEA27170.1"/>
    </source>
</evidence>
<dbReference type="RefSeq" id="WP_092346682.1">
    <property type="nucleotide sequence ID" value="NZ_FNQN01000004.1"/>
</dbReference>
<evidence type="ECO:0000256" key="2">
    <source>
        <dbReference type="ARBA" id="ARBA00022692"/>
    </source>
</evidence>
<reference evidence="6 7" key="1">
    <citation type="submission" date="2016-10" db="EMBL/GenBank/DDBJ databases">
        <authorList>
            <person name="de Groot N.N."/>
        </authorList>
    </citation>
    <scope>NUCLEOTIDE SEQUENCE [LARGE SCALE GENOMIC DNA]</scope>
    <source>
        <strain evidence="6 7">DSM 7343</strain>
    </source>
</reference>
<comment type="subcellular location">
    <subcellularLocation>
        <location evidence="5">Cell membrane</location>
        <topology evidence="5">Multi-pass membrane protein</topology>
    </subcellularLocation>
    <subcellularLocation>
        <location evidence="1">Membrane</location>
        <topology evidence="1">Multi-pass membrane protein</topology>
    </subcellularLocation>
</comment>
<evidence type="ECO:0000256" key="1">
    <source>
        <dbReference type="ARBA" id="ARBA00004141"/>
    </source>
</evidence>
<keyword evidence="2 5" id="KW-0812">Transmembrane</keyword>
<dbReference type="OrthoDB" id="9805863at2"/>
<dbReference type="Proteomes" id="UP000199409">
    <property type="component" value="Unassembled WGS sequence"/>
</dbReference>
<keyword evidence="7" id="KW-1185">Reference proteome</keyword>
<dbReference type="Pfam" id="PF01925">
    <property type="entry name" value="TauE"/>
    <property type="match status" value="1"/>
</dbReference>
<organism evidence="6 7">
    <name type="scientific">Desulfuromusa kysingii</name>
    <dbReference type="NCBI Taxonomy" id="37625"/>
    <lineage>
        <taxon>Bacteria</taxon>
        <taxon>Pseudomonadati</taxon>
        <taxon>Thermodesulfobacteriota</taxon>
        <taxon>Desulfuromonadia</taxon>
        <taxon>Desulfuromonadales</taxon>
        <taxon>Geopsychrobacteraceae</taxon>
        <taxon>Desulfuromusa</taxon>
    </lineage>
</organism>
<comment type="similarity">
    <text evidence="5">Belongs to the 4-toluene sulfonate uptake permease (TSUP) (TC 2.A.102) family.</text>
</comment>
<keyword evidence="5" id="KW-1003">Cell membrane</keyword>
<dbReference type="InterPro" id="IPR002781">
    <property type="entry name" value="TM_pro_TauE-like"/>
</dbReference>
<gene>
    <name evidence="6" type="ORF">SAMN05660420_01674</name>
</gene>
<dbReference type="PANTHER" id="PTHR43701">
    <property type="entry name" value="MEMBRANE TRANSPORTER PROTEIN MJ0441-RELATED"/>
    <property type="match status" value="1"/>
</dbReference>
<feature type="transmembrane region" description="Helical" evidence="5">
    <location>
        <begin position="76"/>
        <end position="95"/>
    </location>
</feature>
<dbReference type="InterPro" id="IPR051598">
    <property type="entry name" value="TSUP/Inactive_protease-like"/>
</dbReference>